<evidence type="ECO:0000313" key="1">
    <source>
        <dbReference type="EMBL" id="RDS86121.1"/>
    </source>
</evidence>
<evidence type="ECO:0000313" key="2">
    <source>
        <dbReference type="Proteomes" id="UP000255334"/>
    </source>
</evidence>
<name>A0A370XD28_9GAMM</name>
<comment type="caution">
    <text evidence="1">The sequence shown here is derived from an EMBL/GenBank/DDBJ whole genome shotgun (WGS) entry which is preliminary data.</text>
</comment>
<keyword evidence="2" id="KW-1185">Reference proteome</keyword>
<protein>
    <submittedName>
        <fullName evidence="1">Uncharacterized protein</fullName>
    </submittedName>
</protein>
<dbReference type="EMBL" id="QRBF01000001">
    <property type="protein sequence ID" value="RDS86121.1"/>
    <property type="molecule type" value="Genomic_DNA"/>
</dbReference>
<dbReference type="AlphaFoldDB" id="A0A370XD28"/>
<accession>A0A370XD28</accession>
<sequence length="97" mass="10343">MSKDMQIEVLGRPPEAATFEGNGTVRHYFKQWATLTVDGLPTSFEFSTDEVLPAGPAVLDPRSFSVVNGRLQVTRPRLVSLVGAATAVKPSSAAKVA</sequence>
<dbReference type="Proteomes" id="UP000255334">
    <property type="component" value="Unassembled WGS sequence"/>
</dbReference>
<gene>
    <name evidence="1" type="ORF">DWU99_02300</name>
</gene>
<organism evidence="1 2">
    <name type="scientific">Dyella psychrodurans</name>
    <dbReference type="NCBI Taxonomy" id="1927960"/>
    <lineage>
        <taxon>Bacteria</taxon>
        <taxon>Pseudomonadati</taxon>
        <taxon>Pseudomonadota</taxon>
        <taxon>Gammaproteobacteria</taxon>
        <taxon>Lysobacterales</taxon>
        <taxon>Rhodanobacteraceae</taxon>
        <taxon>Dyella</taxon>
    </lineage>
</organism>
<proteinExistence type="predicted"/>
<reference evidence="1 2" key="1">
    <citation type="submission" date="2018-07" db="EMBL/GenBank/DDBJ databases">
        <title>Dyella monticola sp. nov. and Dyella psychrodurans sp. nov. isolated from monsoon evergreen broad-leaved forest soil of Dinghu Mountain, China.</title>
        <authorList>
            <person name="Gao Z."/>
            <person name="Qiu L."/>
        </authorList>
    </citation>
    <scope>NUCLEOTIDE SEQUENCE [LARGE SCALE GENOMIC DNA]</scope>
    <source>
        <strain evidence="1 2">4MSK11</strain>
    </source>
</reference>